<dbReference type="GO" id="GO:0001522">
    <property type="term" value="P:pseudouridine synthesis"/>
    <property type="evidence" value="ECO:0007669"/>
    <property type="project" value="InterPro"/>
</dbReference>
<evidence type="ECO:0000259" key="1">
    <source>
        <dbReference type="Pfam" id="PF00849"/>
    </source>
</evidence>
<dbReference type="Proteomes" id="UP000245699">
    <property type="component" value="Unassembled WGS sequence"/>
</dbReference>
<dbReference type="InterPro" id="IPR006224">
    <property type="entry name" value="PsdUridine_synth_RluA-like_CS"/>
</dbReference>
<evidence type="ECO:0000313" key="3">
    <source>
        <dbReference type="Proteomes" id="UP000245699"/>
    </source>
</evidence>
<dbReference type="InterPro" id="IPR050188">
    <property type="entry name" value="RluA_PseudoU_synthase"/>
</dbReference>
<gene>
    <name evidence="2" type="ORF">BB559_001174</name>
</gene>
<sequence length="357" mass="40392">MIQCFRRNSFFGSSRQLSNKTTKFIVATSHDENMRIDRFVHKKLGIPVSLAQRMFREGKFWVEQSGLEESKIKAIKNSLRIKPSMKIYYPESIQENIFGIQNDSVKNFGSNTNLLPIIYEDEAIIVFSKPNGLATQGGTKVNISVDHIIKEYENKTLRLVHRLDKDTSGLLVVAKTRLVAKTLTELFKTHKVGKKYLAIVVGHPIPEIGTINKPLAKGISKGKETTVLASSQQEESEKEQEAITFYKTVSKSVHSNCPVSIVELYPSTGRKHQLRVHLASVLKCPILGDKKYNDVDNALGVFGKKKMYLHMQKIKIPLLDEYGNPKLVNGEMKQVVLSTNVPVFWKQTMNSLNLSFR</sequence>
<keyword evidence="3" id="KW-1185">Reference proteome</keyword>
<dbReference type="PROSITE" id="PS01129">
    <property type="entry name" value="PSI_RLU"/>
    <property type="match status" value="1"/>
</dbReference>
<dbReference type="InterPro" id="IPR020103">
    <property type="entry name" value="PsdUridine_synth_cat_dom_sf"/>
</dbReference>
<dbReference type="Gene3D" id="3.30.2350.10">
    <property type="entry name" value="Pseudouridine synthase"/>
    <property type="match status" value="1"/>
</dbReference>
<organism evidence="2 3">
    <name type="scientific">Furculomyces boomerangus</name>
    <dbReference type="NCBI Taxonomy" id="61424"/>
    <lineage>
        <taxon>Eukaryota</taxon>
        <taxon>Fungi</taxon>
        <taxon>Fungi incertae sedis</taxon>
        <taxon>Zoopagomycota</taxon>
        <taxon>Kickxellomycotina</taxon>
        <taxon>Harpellomycetes</taxon>
        <taxon>Harpellales</taxon>
        <taxon>Harpellaceae</taxon>
        <taxon>Furculomyces</taxon>
    </lineage>
</organism>
<dbReference type="CDD" id="cd02869">
    <property type="entry name" value="PseudoU_synth_RluA_like"/>
    <property type="match status" value="1"/>
</dbReference>
<dbReference type="GO" id="GO:0009982">
    <property type="term" value="F:pseudouridine synthase activity"/>
    <property type="evidence" value="ECO:0007669"/>
    <property type="project" value="InterPro"/>
</dbReference>
<evidence type="ECO:0000313" key="2">
    <source>
        <dbReference type="EMBL" id="PVU98906.1"/>
    </source>
</evidence>
<dbReference type="InterPro" id="IPR006145">
    <property type="entry name" value="PsdUridine_synth_RsuA/RluA"/>
</dbReference>
<dbReference type="EMBL" id="MBFT01000062">
    <property type="protein sequence ID" value="PVU98906.1"/>
    <property type="molecule type" value="Genomic_DNA"/>
</dbReference>
<reference evidence="2 3" key="1">
    <citation type="journal article" date="2018" name="MBio">
        <title>Comparative Genomics Reveals the Core Gene Toolbox for the Fungus-Insect Symbiosis.</title>
        <authorList>
            <person name="Wang Y."/>
            <person name="Stata M."/>
            <person name="Wang W."/>
            <person name="Stajich J.E."/>
            <person name="White M.M."/>
            <person name="Moncalvo J.M."/>
        </authorList>
    </citation>
    <scope>NUCLEOTIDE SEQUENCE [LARGE SCALE GENOMIC DNA]</scope>
    <source>
        <strain evidence="2 3">AUS-77-4</strain>
    </source>
</reference>
<protein>
    <recommendedName>
        <fullName evidence="1">Pseudouridine synthase RsuA/RluA-like domain-containing protein</fullName>
    </recommendedName>
</protein>
<proteinExistence type="predicted"/>
<dbReference type="AlphaFoldDB" id="A0A2T9Z2Y9"/>
<comment type="caution">
    <text evidence="2">The sequence shown here is derived from an EMBL/GenBank/DDBJ whole genome shotgun (WGS) entry which is preliminary data.</text>
</comment>
<dbReference type="Pfam" id="PF00849">
    <property type="entry name" value="PseudoU_synth_2"/>
    <property type="match status" value="1"/>
</dbReference>
<dbReference type="STRING" id="61424.A0A2T9Z2Y9"/>
<feature type="domain" description="Pseudouridine synthase RsuA/RluA-like" evidence="1">
    <location>
        <begin position="124"/>
        <end position="280"/>
    </location>
</feature>
<accession>A0A2T9Z2Y9</accession>
<dbReference type="OrthoDB" id="428658at2759"/>
<dbReference type="SUPFAM" id="SSF55120">
    <property type="entry name" value="Pseudouridine synthase"/>
    <property type="match status" value="1"/>
</dbReference>
<name>A0A2T9Z2Y9_9FUNG</name>
<dbReference type="PANTHER" id="PTHR21600">
    <property type="entry name" value="MITOCHONDRIAL RNA PSEUDOURIDINE SYNTHASE"/>
    <property type="match status" value="1"/>
</dbReference>
<dbReference type="GO" id="GO:0003723">
    <property type="term" value="F:RNA binding"/>
    <property type="evidence" value="ECO:0007669"/>
    <property type="project" value="InterPro"/>
</dbReference>